<feature type="transmembrane region" description="Helical" evidence="8">
    <location>
        <begin position="270"/>
        <end position="298"/>
    </location>
</feature>
<keyword evidence="4" id="KW-1003">Cell membrane</keyword>
<proteinExistence type="inferred from homology"/>
<organism evidence="9 10">
    <name type="scientific">Clostridium moniliforme</name>
    <dbReference type="NCBI Taxonomy" id="39489"/>
    <lineage>
        <taxon>Bacteria</taxon>
        <taxon>Bacillati</taxon>
        <taxon>Bacillota</taxon>
        <taxon>Clostridia</taxon>
        <taxon>Eubacteriales</taxon>
        <taxon>Clostridiaceae</taxon>
        <taxon>Clostridium</taxon>
    </lineage>
</organism>
<dbReference type="Proteomes" id="UP000783390">
    <property type="component" value="Unassembled WGS sequence"/>
</dbReference>
<dbReference type="PANTHER" id="PTHR21716">
    <property type="entry name" value="TRANSMEMBRANE PROTEIN"/>
    <property type="match status" value="1"/>
</dbReference>
<evidence type="ECO:0000313" key="10">
    <source>
        <dbReference type="Proteomes" id="UP000783390"/>
    </source>
</evidence>
<evidence type="ECO:0000256" key="2">
    <source>
        <dbReference type="ARBA" id="ARBA00009773"/>
    </source>
</evidence>
<feature type="transmembrane region" description="Helical" evidence="8">
    <location>
        <begin position="318"/>
        <end position="341"/>
    </location>
</feature>
<evidence type="ECO:0000313" key="9">
    <source>
        <dbReference type="EMBL" id="MBP1888858.1"/>
    </source>
</evidence>
<feature type="transmembrane region" description="Helical" evidence="8">
    <location>
        <begin position="39"/>
        <end position="60"/>
    </location>
</feature>
<keyword evidence="10" id="KW-1185">Reference proteome</keyword>
<gene>
    <name evidence="9" type="ORF">J2Z53_000437</name>
</gene>
<sequence length="370" mass="41200">MKLDRNIKYKDILIAVLIVFIVYKVVDNYPIYLAILKKFINVLTPFIYAFIFAYILNPIMKLFEKKLKLNRGLSVAATYLIFLGILVIIGIYVIPSVIDSIISIAKEVPSYISTAQGWINSALQNDKFYAIMKEAGVLHTLTSVSTKFGAIAVNLLEGAAGSLLTITTDIIMIGFGFLISIYVLADKERFIKQGKLLTVMIIGEKRGKWILNLFRTYNYMIGTYIGIKALDSLIIGLISLIGLIILKVPYAILLAIVVGFTNMIPYFGPFVGEVVCCIVAIFISPWKTLGVFIFLLLLQQFDAWYLEPKLVSGKVGIGPFWVVLGVTIGGGFFGAIGMLLASPTMATIKIYYDIIVNRFKEKHKDVVDEL</sequence>
<protein>
    <submittedName>
        <fullName evidence="9">PurR-regulated permease PerM</fullName>
    </submittedName>
</protein>
<dbReference type="PANTHER" id="PTHR21716:SF53">
    <property type="entry name" value="PERMEASE PERM-RELATED"/>
    <property type="match status" value="1"/>
</dbReference>
<evidence type="ECO:0000256" key="4">
    <source>
        <dbReference type="ARBA" id="ARBA00022475"/>
    </source>
</evidence>
<keyword evidence="6 8" id="KW-1133">Transmembrane helix</keyword>
<evidence type="ECO:0000256" key="8">
    <source>
        <dbReference type="SAM" id="Phobius"/>
    </source>
</evidence>
<dbReference type="InterPro" id="IPR002549">
    <property type="entry name" value="AI-2E-like"/>
</dbReference>
<keyword evidence="3" id="KW-0813">Transport</keyword>
<evidence type="ECO:0000256" key="7">
    <source>
        <dbReference type="ARBA" id="ARBA00023136"/>
    </source>
</evidence>
<feature type="transmembrane region" description="Helical" evidence="8">
    <location>
        <begin position="233"/>
        <end position="258"/>
    </location>
</feature>
<evidence type="ECO:0000256" key="6">
    <source>
        <dbReference type="ARBA" id="ARBA00022989"/>
    </source>
</evidence>
<dbReference type="RefSeq" id="WP_209795578.1">
    <property type="nucleotide sequence ID" value="NZ_JAGGJZ010000001.1"/>
</dbReference>
<name>A0ABS4EXY1_9CLOT</name>
<feature type="transmembrane region" description="Helical" evidence="8">
    <location>
        <begin position="12"/>
        <end position="33"/>
    </location>
</feature>
<keyword evidence="5 8" id="KW-0812">Transmembrane</keyword>
<accession>A0ABS4EXY1</accession>
<comment type="caution">
    <text evidence="9">The sequence shown here is derived from an EMBL/GenBank/DDBJ whole genome shotgun (WGS) entry which is preliminary data.</text>
</comment>
<comment type="similarity">
    <text evidence="2">Belongs to the autoinducer-2 exporter (AI-2E) (TC 2.A.86) family.</text>
</comment>
<feature type="transmembrane region" description="Helical" evidence="8">
    <location>
        <begin position="163"/>
        <end position="185"/>
    </location>
</feature>
<dbReference type="EMBL" id="JAGGJZ010000001">
    <property type="protein sequence ID" value="MBP1888858.1"/>
    <property type="molecule type" value="Genomic_DNA"/>
</dbReference>
<keyword evidence="7 8" id="KW-0472">Membrane</keyword>
<evidence type="ECO:0000256" key="1">
    <source>
        <dbReference type="ARBA" id="ARBA00004651"/>
    </source>
</evidence>
<dbReference type="Pfam" id="PF01594">
    <property type="entry name" value="AI-2E_transport"/>
    <property type="match status" value="1"/>
</dbReference>
<evidence type="ECO:0000256" key="5">
    <source>
        <dbReference type="ARBA" id="ARBA00022692"/>
    </source>
</evidence>
<evidence type="ECO:0000256" key="3">
    <source>
        <dbReference type="ARBA" id="ARBA00022448"/>
    </source>
</evidence>
<reference evidence="9 10" key="1">
    <citation type="submission" date="2021-03" db="EMBL/GenBank/DDBJ databases">
        <title>Genomic Encyclopedia of Type Strains, Phase IV (KMG-IV): sequencing the most valuable type-strain genomes for metagenomic binning, comparative biology and taxonomic classification.</title>
        <authorList>
            <person name="Goeker M."/>
        </authorList>
    </citation>
    <scope>NUCLEOTIDE SEQUENCE [LARGE SCALE GENOMIC DNA]</scope>
    <source>
        <strain evidence="9 10">DSM 3984</strain>
    </source>
</reference>
<comment type="subcellular location">
    <subcellularLocation>
        <location evidence="1">Cell membrane</location>
        <topology evidence="1">Multi-pass membrane protein</topology>
    </subcellularLocation>
</comment>
<feature type="transmembrane region" description="Helical" evidence="8">
    <location>
        <begin position="72"/>
        <end position="94"/>
    </location>
</feature>